<evidence type="ECO:0000256" key="3">
    <source>
        <dbReference type="ARBA" id="ARBA00022806"/>
    </source>
</evidence>
<dbReference type="Gene3D" id="3.40.50.300">
    <property type="entry name" value="P-loop containing nucleotide triphosphate hydrolases"/>
    <property type="match status" value="2"/>
</dbReference>
<dbReference type="Pfam" id="PF13361">
    <property type="entry name" value="UvrD_C"/>
    <property type="match status" value="2"/>
</dbReference>
<dbReference type="GO" id="GO:0016787">
    <property type="term" value="F:hydrolase activity"/>
    <property type="evidence" value="ECO:0007669"/>
    <property type="project" value="UniProtKB-UniRule"/>
</dbReference>
<dbReference type="OrthoDB" id="9787585at2"/>
<comment type="catalytic activity">
    <reaction evidence="8">
        <text>ATP + H2O = ADP + phosphate + H(+)</text>
        <dbReference type="Rhea" id="RHEA:13065"/>
        <dbReference type="ChEBI" id="CHEBI:15377"/>
        <dbReference type="ChEBI" id="CHEBI:15378"/>
        <dbReference type="ChEBI" id="CHEBI:30616"/>
        <dbReference type="ChEBI" id="CHEBI:43474"/>
        <dbReference type="ChEBI" id="CHEBI:456216"/>
        <dbReference type="EC" id="5.6.2.4"/>
    </reaction>
</comment>
<sequence length="513" mass="59788">MQLNIEQKRIIANKPNGHSLIKGVVGSGKTTVAVNKIPLLLRHYCPEKDDKVLMITYNKSLKQYVSNIYNKIKDNINIQVNLFDEDNSLKLSIERIDDILIYYFNKYKKENNLMLDIATRKECKIELINAISFVSSLYNDVEIIDPKYFQFIKEEIMWIKACNYNNLEEYQSVDRIGRISNLKNDGPQKLRKNSEKRKAVFEVLLKYNDNLQNINKVDFQDVSLLALEQVKKMPKEKYTHILIDESQDLTRVELEFLKVLYNKKPYSSITFITDEAQSIYPHAWLIKNRSFASLGYDMTGKSNLLSKNYRTTTQIAQAAFSLIDTHKDMLQKDNLVKPKLIDKQGEYPSFRNFENKIEEGLHIVNLVNHNFVSGYKLKDIVIIARLKNQLKDIKKFLQAYNIPCSIFNDNDEIDFLEETVKLVTMHSVKGLEFKVVIIAGLNSKVIPLCPVKNEEEDMDMLEFRERKLLYVGMTRAIEKLFLTSNGMPSKFISDIDDKYLSIKGYRSIRENCK</sequence>
<keyword evidence="5" id="KW-0413">Isomerase</keyword>
<evidence type="ECO:0000313" key="14">
    <source>
        <dbReference type="Proteomes" id="UP000476820"/>
    </source>
</evidence>
<organism evidence="11 14">
    <name type="scientific">Clostridium botulinum</name>
    <dbReference type="NCBI Taxonomy" id="1491"/>
    <lineage>
        <taxon>Bacteria</taxon>
        <taxon>Bacillati</taxon>
        <taxon>Bacillota</taxon>
        <taxon>Clostridia</taxon>
        <taxon>Eubacteriales</taxon>
        <taxon>Clostridiaceae</taxon>
        <taxon>Clostridium</taxon>
    </lineage>
</organism>
<keyword evidence="1 9" id="KW-0547">Nucleotide-binding</keyword>
<dbReference type="GO" id="GO:0043138">
    <property type="term" value="F:3'-5' DNA helicase activity"/>
    <property type="evidence" value="ECO:0007669"/>
    <property type="project" value="UniProtKB-EC"/>
</dbReference>
<evidence type="ECO:0000256" key="1">
    <source>
        <dbReference type="ARBA" id="ARBA00022741"/>
    </source>
</evidence>
<dbReference type="InterPro" id="IPR014017">
    <property type="entry name" value="DNA_helicase_UvrD-like_C"/>
</dbReference>
<dbReference type="PROSITE" id="PS51198">
    <property type="entry name" value="UVRD_HELICASE_ATP_BIND"/>
    <property type="match status" value="1"/>
</dbReference>
<gene>
    <name evidence="11" type="ORF">FC774_16025</name>
    <name evidence="12" type="ORF">FDB51_13715</name>
</gene>
<dbReference type="Pfam" id="PF00580">
    <property type="entry name" value="UvrD-helicase"/>
    <property type="match status" value="1"/>
</dbReference>
<dbReference type="EMBL" id="SWOV01000063">
    <property type="protein sequence ID" value="NFF89360.1"/>
    <property type="molecule type" value="Genomic_DNA"/>
</dbReference>
<dbReference type="GO" id="GO:0003677">
    <property type="term" value="F:DNA binding"/>
    <property type="evidence" value="ECO:0007669"/>
    <property type="project" value="InterPro"/>
</dbReference>
<keyword evidence="4 9" id="KW-0067">ATP-binding</keyword>
<dbReference type="GO" id="GO:0005524">
    <property type="term" value="F:ATP binding"/>
    <property type="evidence" value="ECO:0007669"/>
    <property type="project" value="UniProtKB-UniRule"/>
</dbReference>
<comment type="catalytic activity">
    <reaction evidence="6">
        <text>Couples ATP hydrolysis with the unwinding of duplex DNA by translocating in the 3'-5' direction.</text>
        <dbReference type="EC" id="5.6.2.4"/>
    </reaction>
</comment>
<dbReference type="AlphaFoldDB" id="A0A0M1LJE9"/>
<evidence type="ECO:0000313" key="13">
    <source>
        <dbReference type="Proteomes" id="UP000473681"/>
    </source>
</evidence>
<feature type="domain" description="UvrD-like helicase ATP-binding" evidence="10">
    <location>
        <begin position="2"/>
        <end position="312"/>
    </location>
</feature>
<dbReference type="EMBL" id="SWVK01000020">
    <property type="protein sequence ID" value="NFN36150.1"/>
    <property type="molecule type" value="Genomic_DNA"/>
</dbReference>
<dbReference type="PANTHER" id="PTHR11070:SF45">
    <property type="entry name" value="DNA 3'-5' HELICASE"/>
    <property type="match status" value="1"/>
</dbReference>
<evidence type="ECO:0000256" key="8">
    <source>
        <dbReference type="ARBA" id="ARBA00048988"/>
    </source>
</evidence>
<reference evidence="13 14" key="1">
    <citation type="submission" date="2019-04" db="EMBL/GenBank/DDBJ databases">
        <title>Genome sequencing of Clostridium botulinum Groups I-IV and Clostridium butyricum.</title>
        <authorList>
            <person name="Brunt J."/>
            <person name="Van Vliet A.H.M."/>
            <person name="Stringer S.C."/>
            <person name="Carter A.T."/>
            <person name="Peck M.W."/>
        </authorList>
    </citation>
    <scope>NUCLEOTIDE SEQUENCE [LARGE SCALE GENOMIC DNA]</scope>
    <source>
        <strain evidence="11 14">1605</strain>
        <strain evidence="12 13">CB-K-33E</strain>
    </source>
</reference>
<dbReference type="InterPro" id="IPR000212">
    <property type="entry name" value="DNA_helicase_UvrD/REP"/>
</dbReference>
<evidence type="ECO:0000256" key="5">
    <source>
        <dbReference type="ARBA" id="ARBA00023235"/>
    </source>
</evidence>
<dbReference type="RefSeq" id="WP_053341992.1">
    <property type="nucleotide sequence ID" value="NZ_LFPA01000013.1"/>
</dbReference>
<evidence type="ECO:0000259" key="10">
    <source>
        <dbReference type="PROSITE" id="PS51198"/>
    </source>
</evidence>
<feature type="binding site" evidence="9">
    <location>
        <begin position="23"/>
        <end position="30"/>
    </location>
    <ligand>
        <name>ATP</name>
        <dbReference type="ChEBI" id="CHEBI:30616"/>
    </ligand>
</feature>
<dbReference type="InterPro" id="IPR027417">
    <property type="entry name" value="P-loop_NTPase"/>
</dbReference>
<accession>A0A0M1LJE9</accession>
<dbReference type="Proteomes" id="UP000473681">
    <property type="component" value="Unassembled WGS sequence"/>
</dbReference>
<evidence type="ECO:0000256" key="4">
    <source>
        <dbReference type="ARBA" id="ARBA00022840"/>
    </source>
</evidence>
<evidence type="ECO:0000256" key="6">
    <source>
        <dbReference type="ARBA" id="ARBA00034617"/>
    </source>
</evidence>
<dbReference type="Proteomes" id="UP000476820">
    <property type="component" value="Unassembled WGS sequence"/>
</dbReference>
<dbReference type="GO" id="GO:0000725">
    <property type="term" value="P:recombinational repair"/>
    <property type="evidence" value="ECO:0007669"/>
    <property type="project" value="TreeGrafter"/>
</dbReference>
<dbReference type="PANTHER" id="PTHR11070">
    <property type="entry name" value="UVRD / RECB / PCRA DNA HELICASE FAMILY MEMBER"/>
    <property type="match status" value="1"/>
</dbReference>
<name>A0A0M1LJE9_CLOBO</name>
<keyword evidence="2 9" id="KW-0378">Hydrolase</keyword>
<proteinExistence type="predicted"/>
<keyword evidence="3 9" id="KW-0347">Helicase</keyword>
<evidence type="ECO:0000256" key="2">
    <source>
        <dbReference type="ARBA" id="ARBA00022801"/>
    </source>
</evidence>
<dbReference type="SUPFAM" id="SSF52540">
    <property type="entry name" value="P-loop containing nucleoside triphosphate hydrolases"/>
    <property type="match status" value="1"/>
</dbReference>
<comment type="caution">
    <text evidence="11">The sequence shown here is derived from an EMBL/GenBank/DDBJ whole genome shotgun (WGS) entry which is preliminary data.</text>
</comment>
<dbReference type="EC" id="5.6.2.4" evidence="7"/>
<evidence type="ECO:0000256" key="7">
    <source>
        <dbReference type="ARBA" id="ARBA00034808"/>
    </source>
</evidence>
<evidence type="ECO:0000313" key="11">
    <source>
        <dbReference type="EMBL" id="NFF89360.1"/>
    </source>
</evidence>
<evidence type="ECO:0000256" key="9">
    <source>
        <dbReference type="PROSITE-ProRule" id="PRU00560"/>
    </source>
</evidence>
<dbReference type="InterPro" id="IPR014016">
    <property type="entry name" value="UvrD-like_ATP-bd"/>
</dbReference>
<evidence type="ECO:0000313" key="12">
    <source>
        <dbReference type="EMBL" id="NFN36150.1"/>
    </source>
</evidence>
<protein>
    <recommendedName>
        <fullName evidence="7">DNA 3'-5' helicase</fullName>
        <ecNumber evidence="7">5.6.2.4</ecNumber>
    </recommendedName>
</protein>